<evidence type="ECO:0000256" key="1">
    <source>
        <dbReference type="SAM" id="Phobius"/>
    </source>
</evidence>
<dbReference type="RefSeq" id="WP_092689675.1">
    <property type="nucleotide sequence ID" value="NZ_CBDDGO010000004.1"/>
</dbReference>
<evidence type="ECO:0000313" key="3">
    <source>
        <dbReference type="Proteomes" id="UP000198885"/>
    </source>
</evidence>
<dbReference type="Pfam" id="PF06772">
    <property type="entry name" value="LtrA"/>
    <property type="match status" value="1"/>
</dbReference>
<organism evidence="2 3">
    <name type="scientific">Tranquillimonas rosea</name>
    <dbReference type="NCBI Taxonomy" id="641238"/>
    <lineage>
        <taxon>Bacteria</taxon>
        <taxon>Pseudomonadati</taxon>
        <taxon>Pseudomonadota</taxon>
        <taxon>Alphaproteobacteria</taxon>
        <taxon>Rhodobacterales</taxon>
        <taxon>Roseobacteraceae</taxon>
        <taxon>Tranquillimonas</taxon>
    </lineage>
</organism>
<protein>
    <submittedName>
        <fullName evidence="2">Low temperature requirement A protein (LtrA)</fullName>
    </submittedName>
</protein>
<accession>A0A1H9S5V4</accession>
<keyword evidence="1" id="KW-1133">Transmembrane helix</keyword>
<name>A0A1H9S5V4_9RHOB</name>
<feature type="transmembrane region" description="Helical" evidence="1">
    <location>
        <begin position="30"/>
        <end position="48"/>
    </location>
</feature>
<evidence type="ECO:0000313" key="2">
    <source>
        <dbReference type="EMBL" id="SER80412.1"/>
    </source>
</evidence>
<keyword evidence="1" id="KW-0472">Membrane</keyword>
<dbReference type="OrthoDB" id="7698234at2"/>
<dbReference type="EMBL" id="FOGU01000003">
    <property type="protein sequence ID" value="SER80412.1"/>
    <property type="molecule type" value="Genomic_DNA"/>
</dbReference>
<gene>
    <name evidence="2" type="ORF">SAMN04490244_10341</name>
</gene>
<dbReference type="PANTHER" id="PTHR36840">
    <property type="entry name" value="BLL5714 PROTEIN"/>
    <property type="match status" value="1"/>
</dbReference>
<keyword evidence="1" id="KW-0812">Transmembrane</keyword>
<keyword evidence="3" id="KW-1185">Reference proteome</keyword>
<dbReference type="InterPro" id="IPR010640">
    <property type="entry name" value="Low_temperature_requirement_A"/>
</dbReference>
<dbReference type="AlphaFoldDB" id="A0A1H9S5V4"/>
<sequence>MPTTPFRPAFPRFTPRDANAPSRGVTPFELMFDLAAVMAIGAAAGHLADAIAAGAVQTGPTGFACSFFMIWWAWMNRTWFASAHDDGSTAFRILTMVMMFGALMLAAGIGSVFAEEPIRLATTGTS</sequence>
<dbReference type="STRING" id="641238.SAMN04490244_10341"/>
<feature type="transmembrane region" description="Helical" evidence="1">
    <location>
        <begin position="94"/>
        <end position="114"/>
    </location>
</feature>
<reference evidence="2 3" key="1">
    <citation type="submission" date="2016-10" db="EMBL/GenBank/DDBJ databases">
        <authorList>
            <person name="de Groot N.N."/>
        </authorList>
    </citation>
    <scope>NUCLEOTIDE SEQUENCE [LARGE SCALE GENOMIC DNA]</scope>
    <source>
        <strain evidence="2 3">DSM 23042</strain>
    </source>
</reference>
<feature type="transmembrane region" description="Helical" evidence="1">
    <location>
        <begin position="55"/>
        <end position="74"/>
    </location>
</feature>
<dbReference type="PANTHER" id="PTHR36840:SF1">
    <property type="entry name" value="BLL5714 PROTEIN"/>
    <property type="match status" value="1"/>
</dbReference>
<dbReference type="Proteomes" id="UP000198885">
    <property type="component" value="Unassembled WGS sequence"/>
</dbReference>
<proteinExistence type="predicted"/>